<dbReference type="InterPro" id="IPR000618">
    <property type="entry name" value="Insect_cuticle"/>
</dbReference>
<sequence length="174" mass="18643">MCAVLVAGGPWAAAGPAAVALGAVRPPTASLQRLTEAELGAYHEIDHQGPGTYVFGYDVDDPETGNSQFRQEERHPNGTVTGSYGLVLPDGSIQIVHYTADHLGYRARIETKKPEAQHRLYGASEPQATAPAFRTQPPPPPPREQVPPRAPGEFEPVFWLPAPAAAPPFSVNYV</sequence>
<dbReference type="GO" id="GO:0005615">
    <property type="term" value="C:extracellular space"/>
    <property type="evidence" value="ECO:0007669"/>
    <property type="project" value="TreeGrafter"/>
</dbReference>
<comment type="function">
    <text evidence="3">Component of the cuticle of migratory locust which contains more than 100 different structural proteins.</text>
</comment>
<feature type="compositionally biased region" description="Low complexity" evidence="5">
    <location>
        <begin position="126"/>
        <end position="135"/>
    </location>
</feature>
<proteinExistence type="predicted"/>
<dbReference type="AlphaFoldDB" id="A0AAN9ZA49"/>
<keyword evidence="7" id="KW-1185">Reference proteome</keyword>
<dbReference type="PANTHER" id="PTHR12236:SF79">
    <property type="entry name" value="CUTICULAR PROTEIN 50CB-RELATED"/>
    <property type="match status" value="1"/>
</dbReference>
<evidence type="ECO:0008006" key="8">
    <source>
        <dbReference type="Google" id="ProtNLM"/>
    </source>
</evidence>
<evidence type="ECO:0000256" key="1">
    <source>
        <dbReference type="ARBA" id="ARBA00022460"/>
    </source>
</evidence>
<feature type="compositionally biased region" description="Pro residues" evidence="5">
    <location>
        <begin position="136"/>
        <end position="150"/>
    </location>
</feature>
<dbReference type="PROSITE" id="PS00233">
    <property type="entry name" value="CHIT_BIND_RR_1"/>
    <property type="match status" value="1"/>
</dbReference>
<dbReference type="Proteomes" id="UP001378592">
    <property type="component" value="Unassembled WGS sequence"/>
</dbReference>
<accession>A0AAN9ZA49</accession>
<dbReference type="InterPro" id="IPR051217">
    <property type="entry name" value="Insect_Cuticle_Struc_Prot"/>
</dbReference>
<keyword evidence="2" id="KW-0677">Repeat</keyword>
<evidence type="ECO:0000256" key="4">
    <source>
        <dbReference type="PROSITE-ProRule" id="PRU00497"/>
    </source>
</evidence>
<evidence type="ECO:0000256" key="3">
    <source>
        <dbReference type="ARBA" id="ARBA00037307"/>
    </source>
</evidence>
<comment type="caution">
    <text evidence="6">The sequence shown here is derived from an EMBL/GenBank/DDBJ whole genome shotgun (WGS) entry which is preliminary data.</text>
</comment>
<gene>
    <name evidence="6" type="ORF">R5R35_008296</name>
</gene>
<evidence type="ECO:0000313" key="6">
    <source>
        <dbReference type="EMBL" id="KAK7869761.1"/>
    </source>
</evidence>
<keyword evidence="1 4" id="KW-0193">Cuticle</keyword>
<dbReference type="InterPro" id="IPR031311">
    <property type="entry name" value="CHIT_BIND_RR_consensus"/>
</dbReference>
<dbReference type="PANTHER" id="PTHR12236">
    <property type="entry name" value="STRUCTURAL CONTITUENT OF CUTICLE"/>
    <property type="match status" value="1"/>
</dbReference>
<dbReference type="PRINTS" id="PR00947">
    <property type="entry name" value="CUTICLE"/>
</dbReference>
<feature type="region of interest" description="Disordered" evidence="5">
    <location>
        <begin position="123"/>
        <end position="152"/>
    </location>
</feature>
<dbReference type="GO" id="GO:0031012">
    <property type="term" value="C:extracellular matrix"/>
    <property type="evidence" value="ECO:0007669"/>
    <property type="project" value="TreeGrafter"/>
</dbReference>
<dbReference type="GO" id="GO:0042302">
    <property type="term" value="F:structural constituent of cuticle"/>
    <property type="evidence" value="ECO:0007669"/>
    <property type="project" value="UniProtKB-UniRule"/>
</dbReference>
<reference evidence="6 7" key="1">
    <citation type="submission" date="2024-03" db="EMBL/GenBank/DDBJ databases">
        <title>The genome assembly and annotation of the cricket Gryllus longicercus Weissman &amp; Gray.</title>
        <authorList>
            <person name="Szrajer S."/>
            <person name="Gray D."/>
            <person name="Ylla G."/>
        </authorList>
    </citation>
    <scope>NUCLEOTIDE SEQUENCE [LARGE SCALE GENOMIC DNA]</scope>
    <source>
        <strain evidence="6">DAG 2021-001</strain>
        <tissue evidence="6">Whole body minus gut</tissue>
    </source>
</reference>
<evidence type="ECO:0000256" key="2">
    <source>
        <dbReference type="ARBA" id="ARBA00022737"/>
    </source>
</evidence>
<name>A0AAN9ZA49_9ORTH</name>
<organism evidence="6 7">
    <name type="scientific">Gryllus longicercus</name>
    <dbReference type="NCBI Taxonomy" id="2509291"/>
    <lineage>
        <taxon>Eukaryota</taxon>
        <taxon>Metazoa</taxon>
        <taxon>Ecdysozoa</taxon>
        <taxon>Arthropoda</taxon>
        <taxon>Hexapoda</taxon>
        <taxon>Insecta</taxon>
        <taxon>Pterygota</taxon>
        <taxon>Neoptera</taxon>
        <taxon>Polyneoptera</taxon>
        <taxon>Orthoptera</taxon>
        <taxon>Ensifera</taxon>
        <taxon>Gryllidea</taxon>
        <taxon>Grylloidea</taxon>
        <taxon>Gryllidae</taxon>
        <taxon>Gryllinae</taxon>
        <taxon>Gryllus</taxon>
    </lineage>
</organism>
<evidence type="ECO:0000313" key="7">
    <source>
        <dbReference type="Proteomes" id="UP001378592"/>
    </source>
</evidence>
<dbReference type="EMBL" id="JAZDUA010000069">
    <property type="protein sequence ID" value="KAK7869761.1"/>
    <property type="molecule type" value="Genomic_DNA"/>
</dbReference>
<dbReference type="PROSITE" id="PS51155">
    <property type="entry name" value="CHIT_BIND_RR_2"/>
    <property type="match status" value="1"/>
</dbReference>
<protein>
    <recommendedName>
        <fullName evidence="8">Cuticular protein</fullName>
    </recommendedName>
</protein>
<dbReference type="Pfam" id="PF00379">
    <property type="entry name" value="Chitin_bind_4"/>
    <property type="match status" value="1"/>
</dbReference>
<evidence type="ECO:0000256" key="5">
    <source>
        <dbReference type="SAM" id="MobiDB-lite"/>
    </source>
</evidence>